<dbReference type="Proteomes" id="UP000294933">
    <property type="component" value="Unassembled WGS sequence"/>
</dbReference>
<feature type="compositionally biased region" description="Acidic residues" evidence="1">
    <location>
        <begin position="633"/>
        <end position="644"/>
    </location>
</feature>
<feature type="region of interest" description="Disordered" evidence="1">
    <location>
        <begin position="99"/>
        <end position="415"/>
    </location>
</feature>
<feature type="region of interest" description="Disordered" evidence="1">
    <location>
        <begin position="1"/>
        <end position="84"/>
    </location>
</feature>
<feature type="region of interest" description="Disordered" evidence="1">
    <location>
        <begin position="461"/>
        <end position="615"/>
    </location>
</feature>
<feature type="compositionally biased region" description="Pro residues" evidence="1">
    <location>
        <begin position="7"/>
        <end position="27"/>
    </location>
</feature>
<dbReference type="PANTHER" id="PTHR45725">
    <property type="entry name" value="FORMIN HOMOLOGY 2 FAMILY MEMBER"/>
    <property type="match status" value="1"/>
</dbReference>
<protein>
    <submittedName>
        <fullName evidence="2">Uncharacterized protein</fullName>
    </submittedName>
</protein>
<dbReference type="AlphaFoldDB" id="A0A4R5XF90"/>
<feature type="compositionally biased region" description="Polar residues" evidence="1">
    <location>
        <begin position="499"/>
        <end position="523"/>
    </location>
</feature>
<feature type="compositionally biased region" description="Polar residues" evidence="1">
    <location>
        <begin position="543"/>
        <end position="553"/>
    </location>
</feature>
<name>A0A4R5XF90_9AGAM</name>
<feature type="compositionally biased region" description="Low complexity" evidence="1">
    <location>
        <begin position="861"/>
        <end position="874"/>
    </location>
</feature>
<evidence type="ECO:0000256" key="1">
    <source>
        <dbReference type="SAM" id="MobiDB-lite"/>
    </source>
</evidence>
<evidence type="ECO:0000313" key="3">
    <source>
        <dbReference type="Proteomes" id="UP000294933"/>
    </source>
</evidence>
<feature type="compositionally biased region" description="Low complexity" evidence="1">
    <location>
        <begin position="750"/>
        <end position="760"/>
    </location>
</feature>
<dbReference type="InterPro" id="IPR051425">
    <property type="entry name" value="Formin_Homology"/>
</dbReference>
<keyword evidence="3" id="KW-1185">Reference proteome</keyword>
<reference evidence="2 3" key="1">
    <citation type="submission" date="2018-06" db="EMBL/GenBank/DDBJ databases">
        <title>A transcriptomic atlas of mushroom development highlights an independent origin of complex multicellularity.</title>
        <authorList>
            <consortium name="DOE Joint Genome Institute"/>
            <person name="Krizsan K."/>
            <person name="Almasi E."/>
            <person name="Merenyi Z."/>
            <person name="Sahu N."/>
            <person name="Viragh M."/>
            <person name="Koszo T."/>
            <person name="Mondo S."/>
            <person name="Kiss B."/>
            <person name="Balint B."/>
            <person name="Kues U."/>
            <person name="Barry K."/>
            <person name="Hegedus J.C."/>
            <person name="Henrissat B."/>
            <person name="Johnson J."/>
            <person name="Lipzen A."/>
            <person name="Ohm R."/>
            <person name="Nagy I."/>
            <person name="Pangilinan J."/>
            <person name="Yan J."/>
            <person name="Xiong Y."/>
            <person name="Grigoriev I.V."/>
            <person name="Hibbett D.S."/>
            <person name="Nagy L.G."/>
        </authorList>
    </citation>
    <scope>NUCLEOTIDE SEQUENCE [LARGE SCALE GENOMIC DNA]</scope>
    <source>
        <strain evidence="2 3">SZMC22713</strain>
    </source>
</reference>
<feature type="compositionally biased region" description="Low complexity" evidence="1">
    <location>
        <begin position="34"/>
        <end position="54"/>
    </location>
</feature>
<accession>A0A4R5XF90</accession>
<feature type="compositionally biased region" description="Acidic residues" evidence="1">
    <location>
        <begin position="672"/>
        <end position="689"/>
    </location>
</feature>
<evidence type="ECO:0000313" key="2">
    <source>
        <dbReference type="EMBL" id="TDL29781.1"/>
    </source>
</evidence>
<gene>
    <name evidence="2" type="ORF">BD410DRAFT_780271</name>
</gene>
<feature type="compositionally biased region" description="Basic and acidic residues" evidence="1">
    <location>
        <begin position="725"/>
        <end position="735"/>
    </location>
</feature>
<dbReference type="STRING" id="50990.A0A4R5XF90"/>
<dbReference type="VEuPathDB" id="FungiDB:BD410DRAFT_780271"/>
<feature type="compositionally biased region" description="Basic and acidic residues" evidence="1">
    <location>
        <begin position="845"/>
        <end position="855"/>
    </location>
</feature>
<feature type="compositionally biased region" description="Polar residues" evidence="1">
    <location>
        <begin position="761"/>
        <end position="783"/>
    </location>
</feature>
<feature type="compositionally biased region" description="Gly residues" evidence="1">
    <location>
        <begin position="265"/>
        <end position="336"/>
    </location>
</feature>
<feature type="region of interest" description="Disordered" evidence="1">
    <location>
        <begin position="815"/>
        <end position="888"/>
    </location>
</feature>
<feature type="compositionally biased region" description="Basic residues" evidence="1">
    <location>
        <begin position="108"/>
        <end position="121"/>
    </location>
</feature>
<sequence length="1188" mass="124945">MNKNPFVPTPSYPHPQPPLPPVAPPSQPQGTDYSAYWAASAAHQQQQAGQVSGQPTYNPQWPAGATPAWSGASSAPATPAKPSAEQSALYANYGYGGQQNLHWQQQHHQQHHQQHGQHQHHYGQPPAPAAHPPAAPPQQQYTPYQPQAVAAPASFQQPYVPQPGGVAAQPVQQPYRPPQPPQQQPFFPQQPHRPPNVTHPSPQHLPPAKRQRFDNSHPQQNPPQPRFQPPPPPPMPQSVPHGPNRPPGPPGPMVGGAANQMQGGSFSGGGGRGGAMGGMGGVGRGGGGGSGGMGRGRGGSMGGNRGVGMNRGGGRGGGMYGGGGRGGSGGQPGGPLRGHQSRDRGSFNNNYNRRGGGGSFSGHHQNNSSFRGGHGRTNGQPHSGHGRGGRPDGHQNRPMNNPSVGGAGSNVKKDENRRTLTDFKLVGLEIQNLDWRWGTTPYTAMADAPIDSIVAEVRTETATPDVTDPAKPEDTDDDLVVSTATDEPSSKIESSSASAQNDALSVANVTASSDTLNQANSAPPSRMRIYFHTPPSPDDSRPIPQTSSFTTPTDSRKGKRKKLEDDDGDIEEGRVPPPRPVLGGNSSVGSADGMDGHSTVADGAGRDSVAPSVAETASEADWLMAAITDGADGADDVLEATQIDEQDHGHNHEGGDHEQDQSYAEAVHDGDMDGEGDVDDNMSDADTQPDELLVTVENGDEHEKHTVPADAGSAQEHAANNSADGRADVSRRDDGGESTPAAASKTADGSKPASASASAPQTSDLTSTLDSNPAQTSSDNKITAGNGEGGALAPTSAANPENLQTLLSSLSHVLETKGDQKSSSPHVHGVFPTIIPNGAGLPEKPVTDGEHEHLPEPPASPGSNTLPSSSSTESTHADGVVSTSKGVPGARVPSANRLSISYAGGTRRLVIDADIVENLKVFRGDGRIEVAMTVERAADGFKGILIEALNESTKSYTPLTDLSEANESDETLPPFWCFVFPTKTTLIVYLDTERPLSEPKWVKTGDVQDWLKSMFGRMFWVTGDAVGWEKKIEVVDPDPAPTIQSVLEGWSTNSPVGSLTERQRFLKTHMSEADNILEILLRLVRGERATPFSQNSSAISSPSIAGPLLAALSPSSAHSSQQTHVSLAVLAIVRIAVEYAESALGNEKGKGQVDERVGEIIRYLPSHLLYKSLDGIFKEWRVDKKGGR</sequence>
<feature type="compositionally biased region" description="Pro residues" evidence="1">
    <location>
        <begin position="125"/>
        <end position="136"/>
    </location>
</feature>
<feature type="compositionally biased region" description="Low complexity" evidence="1">
    <location>
        <begin position="137"/>
        <end position="153"/>
    </location>
</feature>
<dbReference type="EMBL" id="ML170156">
    <property type="protein sequence ID" value="TDL29781.1"/>
    <property type="molecule type" value="Genomic_DNA"/>
</dbReference>
<proteinExistence type="predicted"/>
<feature type="compositionally biased region" description="Low complexity" evidence="1">
    <location>
        <begin position="361"/>
        <end position="370"/>
    </location>
</feature>
<organism evidence="2 3">
    <name type="scientific">Rickenella mellea</name>
    <dbReference type="NCBI Taxonomy" id="50990"/>
    <lineage>
        <taxon>Eukaryota</taxon>
        <taxon>Fungi</taxon>
        <taxon>Dikarya</taxon>
        <taxon>Basidiomycota</taxon>
        <taxon>Agaricomycotina</taxon>
        <taxon>Agaricomycetes</taxon>
        <taxon>Hymenochaetales</taxon>
        <taxon>Rickenellaceae</taxon>
        <taxon>Rickenella</taxon>
    </lineage>
</organism>
<dbReference type="OrthoDB" id="431557at2759"/>
<feature type="compositionally biased region" description="Low complexity" evidence="1">
    <location>
        <begin position="61"/>
        <end position="84"/>
    </location>
</feature>
<feature type="compositionally biased region" description="Basic and acidic residues" evidence="1">
    <location>
        <begin position="645"/>
        <end position="671"/>
    </location>
</feature>
<dbReference type="PANTHER" id="PTHR45725:SF18">
    <property type="entry name" value="ORC1-LIKE AAA ATPASE DOMAIN-CONTAINING PROTEIN"/>
    <property type="match status" value="1"/>
</dbReference>
<feature type="compositionally biased region" description="Pro residues" evidence="1">
    <location>
        <begin position="220"/>
        <end position="252"/>
    </location>
</feature>
<feature type="region of interest" description="Disordered" evidence="1">
    <location>
        <begin position="633"/>
        <end position="797"/>
    </location>
</feature>